<organism evidence="11 12">
    <name type="scientific">Heterodera schachtii</name>
    <name type="common">Sugarbeet cyst nematode worm</name>
    <name type="synonym">Tylenchus schachtii</name>
    <dbReference type="NCBI Taxonomy" id="97005"/>
    <lineage>
        <taxon>Eukaryota</taxon>
        <taxon>Metazoa</taxon>
        <taxon>Ecdysozoa</taxon>
        <taxon>Nematoda</taxon>
        <taxon>Chromadorea</taxon>
        <taxon>Rhabditida</taxon>
        <taxon>Tylenchina</taxon>
        <taxon>Tylenchomorpha</taxon>
        <taxon>Tylenchoidea</taxon>
        <taxon>Heteroderidae</taxon>
        <taxon>Heteroderinae</taxon>
        <taxon>Heterodera</taxon>
    </lineage>
</organism>
<evidence type="ECO:0000256" key="4">
    <source>
        <dbReference type="ARBA" id="ARBA00022552"/>
    </source>
</evidence>
<evidence type="ECO:0000256" key="5">
    <source>
        <dbReference type="ARBA" id="ARBA00022679"/>
    </source>
</evidence>
<dbReference type="EMBL" id="JBICCN010000449">
    <property type="protein sequence ID" value="KAL3068232.1"/>
    <property type="molecule type" value="Genomic_DNA"/>
</dbReference>
<evidence type="ECO:0000256" key="9">
    <source>
        <dbReference type="ARBA" id="ARBA00023242"/>
    </source>
</evidence>
<keyword evidence="9 10" id="KW-0539">Nucleus</keyword>
<protein>
    <recommendedName>
        <fullName evidence="10">Adenylate kinase isoenzyme 6 homolog</fullName>
        <shortName evidence="10">AK6</shortName>
        <ecNumber evidence="10">2.7.4.3</ecNumber>
    </recommendedName>
    <alternativeName>
        <fullName evidence="10">Dual activity adenylate kinase/ATPase</fullName>
        <shortName evidence="10">AK/ATPase</shortName>
    </alternativeName>
</protein>
<feature type="region of interest" description="LID" evidence="10">
    <location>
        <begin position="112"/>
        <end position="122"/>
    </location>
</feature>
<name>A0ABD2HQ62_HETSC</name>
<evidence type="ECO:0000256" key="1">
    <source>
        <dbReference type="ARBA" id="ARBA00000582"/>
    </source>
</evidence>
<dbReference type="GO" id="GO:0016887">
    <property type="term" value="F:ATP hydrolysis activity"/>
    <property type="evidence" value="ECO:0007669"/>
    <property type="project" value="UniProtKB-UniRule"/>
</dbReference>
<proteinExistence type="inferred from homology"/>
<comment type="function">
    <text evidence="10">Broad-specificity nucleoside monophosphate (NMP) kinase that catalyzes the reversible transfer of the terminal phosphate group between nucleoside triphosphates and monophosphates. Has also ATPase activity. Involved in the late cytoplasmic maturation steps of the 40S ribosomal particles, specifically 18S rRNA maturation. While NMP activity is not required for ribosome maturation, ATPase activity is. Associates transiently with small ribosomal subunit protein uS11. ATP hydrolysis breaks the interaction with uS11. May temporarily remove uS11 from the ribosome to enable a conformational change of the ribosomal RNA that is needed for the final maturation step of the small ribosomal subunit. Its NMP activity may have a role in nuclear energy homeostasis.</text>
</comment>
<keyword evidence="2 10" id="KW-0963">Cytoplasm</keyword>
<accession>A0ABD2HQ62</accession>
<feature type="binding site" evidence="10">
    <location>
        <position position="18"/>
    </location>
    <ligand>
        <name>ATP</name>
        <dbReference type="ChEBI" id="CHEBI:30616"/>
    </ligand>
</feature>
<comment type="caution">
    <text evidence="10">Lacks conserved residue(s) required for the propagation of feature annotation.</text>
</comment>
<comment type="similarity">
    <text evidence="10">Belongs to the adenylate kinase family. AK6 subfamily.</text>
</comment>
<feature type="binding site" evidence="10">
    <location>
        <position position="15"/>
    </location>
    <ligand>
        <name>ATP</name>
        <dbReference type="ChEBI" id="CHEBI:30616"/>
    </ligand>
</feature>
<keyword evidence="7 10" id="KW-0418">Kinase</keyword>
<dbReference type="InterPro" id="IPR027417">
    <property type="entry name" value="P-loop_NTPase"/>
</dbReference>
<feature type="region of interest" description="NMPbind" evidence="10">
    <location>
        <begin position="35"/>
        <end position="58"/>
    </location>
</feature>
<evidence type="ECO:0000256" key="10">
    <source>
        <dbReference type="HAMAP-Rule" id="MF_03173"/>
    </source>
</evidence>
<feature type="binding site" evidence="10">
    <location>
        <position position="17"/>
    </location>
    <ligand>
        <name>ATP</name>
        <dbReference type="ChEBI" id="CHEBI:30616"/>
    </ligand>
</feature>
<dbReference type="AlphaFoldDB" id="A0ABD2HQ62"/>
<dbReference type="Pfam" id="PF13238">
    <property type="entry name" value="AAA_18"/>
    <property type="match status" value="1"/>
</dbReference>
<evidence type="ECO:0000256" key="2">
    <source>
        <dbReference type="ARBA" id="ARBA00022490"/>
    </source>
</evidence>
<keyword evidence="4 10" id="KW-0698">rRNA processing</keyword>
<dbReference type="FunFam" id="3.40.50.300:FF:000372">
    <property type="entry name" value="Adenylate kinase isoenzyme 6 homolog"/>
    <property type="match status" value="1"/>
</dbReference>
<dbReference type="GO" id="GO:0005524">
    <property type="term" value="F:ATP binding"/>
    <property type="evidence" value="ECO:0007669"/>
    <property type="project" value="UniProtKB-KW"/>
</dbReference>
<keyword evidence="8 10" id="KW-0067">ATP-binding</keyword>
<dbReference type="GO" id="GO:0005737">
    <property type="term" value="C:cytoplasm"/>
    <property type="evidence" value="ECO:0007669"/>
    <property type="project" value="UniProtKB-SubCell"/>
</dbReference>
<dbReference type="PANTHER" id="PTHR12595:SF0">
    <property type="entry name" value="ADENYLATE KINASE ISOENZYME 6"/>
    <property type="match status" value="1"/>
</dbReference>
<dbReference type="InterPro" id="IPR020618">
    <property type="entry name" value="Adenyl_kinase_AK6"/>
</dbReference>
<dbReference type="HAMAP" id="MF_00039">
    <property type="entry name" value="Adenylate_kinase_AK6"/>
    <property type="match status" value="1"/>
</dbReference>
<evidence type="ECO:0000256" key="8">
    <source>
        <dbReference type="ARBA" id="ARBA00022840"/>
    </source>
</evidence>
<reference evidence="11 12" key="1">
    <citation type="submission" date="2024-10" db="EMBL/GenBank/DDBJ databases">
        <authorList>
            <person name="Kim D."/>
        </authorList>
    </citation>
    <scope>NUCLEOTIDE SEQUENCE [LARGE SCALE GENOMIC DNA]</scope>
    <source>
        <strain evidence="11">Taebaek</strain>
    </source>
</reference>
<dbReference type="GO" id="GO:0005634">
    <property type="term" value="C:nucleus"/>
    <property type="evidence" value="ECO:0007669"/>
    <property type="project" value="UniProtKB-SubCell"/>
</dbReference>
<comment type="caution">
    <text evidence="11">The sequence shown here is derived from an EMBL/GenBank/DDBJ whole genome shotgun (WGS) entry which is preliminary data.</text>
</comment>
<dbReference type="Gene3D" id="3.40.50.300">
    <property type="entry name" value="P-loop containing nucleotide triphosphate hydrolases"/>
    <property type="match status" value="1"/>
</dbReference>
<gene>
    <name evidence="11" type="ORF">niasHS_015783</name>
</gene>
<evidence type="ECO:0000313" key="12">
    <source>
        <dbReference type="Proteomes" id="UP001620645"/>
    </source>
</evidence>
<dbReference type="PANTHER" id="PTHR12595">
    <property type="entry name" value="POS9-ACTIVATING FACTOR FAP7-RELATED"/>
    <property type="match status" value="1"/>
</dbReference>
<evidence type="ECO:0000256" key="3">
    <source>
        <dbReference type="ARBA" id="ARBA00022517"/>
    </source>
</evidence>
<comment type="subcellular location">
    <subcellularLocation>
        <location evidence="10">Cytoplasm</location>
    </subcellularLocation>
    <subcellularLocation>
        <location evidence="10">Nucleus</location>
    </subcellularLocation>
</comment>
<sequence length="174" mass="19645">MGRRLPNVLVTGTPGTGKSTLAKKVAQNVGMENIDTTSIIKEREFYAEYDAQLDTHVLNEDALLDHLEERFGSDAGGLILDYHCAEMFPKRWFDLVIVLRCATDSLFDRLTERGYSERKRRENLEAEIFGIIAEEANASYDESVVHELDNSTAEQLEANVRTVTNLVGAHKQRK</sequence>
<dbReference type="GO" id="GO:0004017">
    <property type="term" value="F:AMP kinase activity"/>
    <property type="evidence" value="ECO:0007669"/>
    <property type="project" value="UniProtKB-UniRule"/>
</dbReference>
<keyword evidence="3 10" id="KW-0690">Ribosome biogenesis</keyword>
<dbReference type="SUPFAM" id="SSF52540">
    <property type="entry name" value="P-loop containing nucleoside triphosphate hydrolases"/>
    <property type="match status" value="1"/>
</dbReference>
<dbReference type="GO" id="GO:0006364">
    <property type="term" value="P:rRNA processing"/>
    <property type="evidence" value="ECO:0007669"/>
    <property type="project" value="UniProtKB-KW"/>
</dbReference>
<keyword evidence="5 10" id="KW-0808">Transferase</keyword>
<keyword evidence="12" id="KW-1185">Reference proteome</keyword>
<feature type="binding site" evidence="10">
    <location>
        <position position="113"/>
    </location>
    <ligand>
        <name>ATP</name>
        <dbReference type="ChEBI" id="CHEBI:30616"/>
    </ligand>
</feature>
<evidence type="ECO:0000256" key="7">
    <source>
        <dbReference type="ARBA" id="ARBA00022777"/>
    </source>
</evidence>
<keyword evidence="6 10" id="KW-0547">Nucleotide-binding</keyword>
<comment type="catalytic activity">
    <reaction evidence="10">
        <text>ATP + H2O = ADP + phosphate + H(+)</text>
        <dbReference type="Rhea" id="RHEA:13065"/>
        <dbReference type="ChEBI" id="CHEBI:15377"/>
        <dbReference type="ChEBI" id="CHEBI:15378"/>
        <dbReference type="ChEBI" id="CHEBI:30616"/>
        <dbReference type="ChEBI" id="CHEBI:43474"/>
        <dbReference type="ChEBI" id="CHEBI:456216"/>
    </reaction>
</comment>
<comment type="catalytic activity">
    <reaction evidence="1 10">
        <text>AMP + ATP = 2 ADP</text>
        <dbReference type="Rhea" id="RHEA:12973"/>
        <dbReference type="ChEBI" id="CHEBI:30616"/>
        <dbReference type="ChEBI" id="CHEBI:456215"/>
        <dbReference type="ChEBI" id="CHEBI:456216"/>
        <dbReference type="EC" id="2.7.4.3"/>
    </reaction>
</comment>
<dbReference type="Proteomes" id="UP001620645">
    <property type="component" value="Unassembled WGS sequence"/>
</dbReference>
<comment type="subunit">
    <text evidence="10">Monomer and homodimer. Interacts with small ribosomal subunit protein uS11. Not a structural component of 43S pre-ribosomes, but transiently interacts with them by binding to uS11.</text>
</comment>
<dbReference type="EC" id="2.7.4.3" evidence="10"/>
<dbReference type="GO" id="GO:0042274">
    <property type="term" value="P:ribosomal small subunit biogenesis"/>
    <property type="evidence" value="ECO:0007669"/>
    <property type="project" value="UniProtKB-UniRule"/>
</dbReference>
<evidence type="ECO:0000313" key="11">
    <source>
        <dbReference type="EMBL" id="KAL3068232.1"/>
    </source>
</evidence>
<feature type="binding site" evidence="10">
    <location>
        <position position="20"/>
    </location>
    <ligand>
        <name>ATP</name>
        <dbReference type="ChEBI" id="CHEBI:30616"/>
    </ligand>
</feature>
<feature type="binding site" evidence="10">
    <location>
        <position position="19"/>
    </location>
    <ligand>
        <name>ATP</name>
        <dbReference type="ChEBI" id="CHEBI:30616"/>
    </ligand>
</feature>
<evidence type="ECO:0000256" key="6">
    <source>
        <dbReference type="ARBA" id="ARBA00022741"/>
    </source>
</evidence>